<evidence type="ECO:0000256" key="1">
    <source>
        <dbReference type="ARBA" id="ARBA00009437"/>
    </source>
</evidence>
<gene>
    <name evidence="6" type="ORF">H9784_02770</name>
</gene>
<accession>A0A9D2HLP4</accession>
<dbReference type="PANTHER" id="PTHR30537">
    <property type="entry name" value="HTH-TYPE TRANSCRIPTIONAL REGULATOR"/>
    <property type="match status" value="1"/>
</dbReference>
<comment type="caution">
    <text evidence="6">The sequence shown here is derived from an EMBL/GenBank/DDBJ whole genome shotgun (WGS) entry which is preliminary data.</text>
</comment>
<reference evidence="6" key="1">
    <citation type="journal article" date="2021" name="PeerJ">
        <title>Extensive microbial diversity within the chicken gut microbiome revealed by metagenomics and culture.</title>
        <authorList>
            <person name="Gilroy R."/>
            <person name="Ravi A."/>
            <person name="Getino M."/>
            <person name="Pursley I."/>
            <person name="Horton D.L."/>
            <person name="Alikhan N.F."/>
            <person name="Baker D."/>
            <person name="Gharbi K."/>
            <person name="Hall N."/>
            <person name="Watson M."/>
            <person name="Adriaenssens E.M."/>
            <person name="Foster-Nyarko E."/>
            <person name="Jarju S."/>
            <person name="Secka A."/>
            <person name="Antonio M."/>
            <person name="Oren A."/>
            <person name="Chaudhuri R.R."/>
            <person name="La Ragione R."/>
            <person name="Hildebrand F."/>
            <person name="Pallen M.J."/>
        </authorList>
    </citation>
    <scope>NUCLEOTIDE SEQUENCE</scope>
    <source>
        <strain evidence="6">5032</strain>
    </source>
</reference>
<dbReference type="Gene3D" id="1.10.10.10">
    <property type="entry name" value="Winged helix-like DNA-binding domain superfamily/Winged helix DNA-binding domain"/>
    <property type="match status" value="1"/>
</dbReference>
<dbReference type="AlphaFoldDB" id="A0A9D2HLP4"/>
<keyword evidence="4" id="KW-0804">Transcription</keyword>
<dbReference type="InterPro" id="IPR036388">
    <property type="entry name" value="WH-like_DNA-bd_sf"/>
</dbReference>
<comment type="similarity">
    <text evidence="1">Belongs to the LysR transcriptional regulatory family.</text>
</comment>
<feature type="domain" description="HTH lysR-type" evidence="5">
    <location>
        <begin position="29"/>
        <end position="81"/>
    </location>
</feature>
<evidence type="ECO:0000256" key="4">
    <source>
        <dbReference type="ARBA" id="ARBA00023163"/>
    </source>
</evidence>
<dbReference type="InterPro" id="IPR058163">
    <property type="entry name" value="LysR-type_TF_proteobact-type"/>
</dbReference>
<organism evidence="6 7">
    <name type="scientific">Candidatus Desulfovibrio intestinavium</name>
    <dbReference type="NCBI Taxonomy" id="2838534"/>
    <lineage>
        <taxon>Bacteria</taxon>
        <taxon>Pseudomonadati</taxon>
        <taxon>Thermodesulfobacteriota</taxon>
        <taxon>Desulfovibrionia</taxon>
        <taxon>Desulfovibrionales</taxon>
        <taxon>Desulfovibrionaceae</taxon>
        <taxon>Desulfovibrio</taxon>
    </lineage>
</organism>
<dbReference type="InterPro" id="IPR005119">
    <property type="entry name" value="LysR_subst-bd"/>
</dbReference>
<dbReference type="CDD" id="cd08432">
    <property type="entry name" value="PBP2_GcdR_TrpI_HvrB_AmpR_like"/>
    <property type="match status" value="1"/>
</dbReference>
<dbReference type="GO" id="GO:0003700">
    <property type="term" value="F:DNA-binding transcription factor activity"/>
    <property type="evidence" value="ECO:0007669"/>
    <property type="project" value="InterPro"/>
</dbReference>
<dbReference type="PANTHER" id="PTHR30537:SF32">
    <property type="entry name" value="HTH-TYPE TRANSCRIPTIONAL REGULATOR DSDC"/>
    <property type="match status" value="1"/>
</dbReference>
<sequence length="323" mass="36029">MKYDDDSLMHKHARSIAAVLVDDNYIINIKTFVIAARYLSFKAAAKNLCVTPGAVSHRIARLEEVLGFPLFNRLTRAVTLTVEGERLRGVYEAALSKMQSEICRLLDRDGLKGLTIFAHPSIAMGWLIPRLPQLQAANPTLQLTVRTGNMPADFSHQSGIDVALYYSNGTFTGLQSRKFMEECCVPVCTPAYAEAHDLYGHPENLESCTLLHDAAPWHYSTANAEWLEWAGKNDLRIEHAQSMTFDSAYATALAASQGLGVAMGRTRLMKKLLEEKLLVMPFPELSPMTTGHAYYAVWPRTRRPSGVLQTFLQWLTDTVHAES</sequence>
<evidence type="ECO:0000313" key="7">
    <source>
        <dbReference type="Proteomes" id="UP000823821"/>
    </source>
</evidence>
<dbReference type="Gene3D" id="3.40.190.10">
    <property type="entry name" value="Periplasmic binding protein-like II"/>
    <property type="match status" value="2"/>
</dbReference>
<dbReference type="InterPro" id="IPR036390">
    <property type="entry name" value="WH_DNA-bd_sf"/>
</dbReference>
<name>A0A9D2HLP4_9BACT</name>
<dbReference type="GO" id="GO:0043565">
    <property type="term" value="F:sequence-specific DNA binding"/>
    <property type="evidence" value="ECO:0007669"/>
    <property type="project" value="TreeGrafter"/>
</dbReference>
<evidence type="ECO:0000256" key="2">
    <source>
        <dbReference type="ARBA" id="ARBA00023015"/>
    </source>
</evidence>
<dbReference type="Proteomes" id="UP000823821">
    <property type="component" value="Unassembled WGS sequence"/>
</dbReference>
<evidence type="ECO:0000256" key="3">
    <source>
        <dbReference type="ARBA" id="ARBA00023125"/>
    </source>
</evidence>
<evidence type="ECO:0000259" key="5">
    <source>
        <dbReference type="PROSITE" id="PS50931"/>
    </source>
</evidence>
<evidence type="ECO:0000313" key="6">
    <source>
        <dbReference type="EMBL" id="HJA78482.1"/>
    </source>
</evidence>
<dbReference type="PRINTS" id="PR00039">
    <property type="entry name" value="HTHLYSR"/>
</dbReference>
<dbReference type="PROSITE" id="PS50931">
    <property type="entry name" value="HTH_LYSR"/>
    <property type="match status" value="1"/>
</dbReference>
<reference evidence="6" key="2">
    <citation type="submission" date="2021-04" db="EMBL/GenBank/DDBJ databases">
        <authorList>
            <person name="Gilroy R."/>
        </authorList>
    </citation>
    <scope>NUCLEOTIDE SEQUENCE</scope>
    <source>
        <strain evidence="6">5032</strain>
    </source>
</reference>
<dbReference type="SUPFAM" id="SSF53850">
    <property type="entry name" value="Periplasmic binding protein-like II"/>
    <property type="match status" value="1"/>
</dbReference>
<keyword evidence="3" id="KW-0238">DNA-binding</keyword>
<dbReference type="Pfam" id="PF00126">
    <property type="entry name" value="HTH_1"/>
    <property type="match status" value="1"/>
</dbReference>
<dbReference type="Pfam" id="PF03466">
    <property type="entry name" value="LysR_substrate"/>
    <property type="match status" value="1"/>
</dbReference>
<keyword evidence="2" id="KW-0805">Transcription regulation</keyword>
<dbReference type="SUPFAM" id="SSF46785">
    <property type="entry name" value="Winged helix' DNA-binding domain"/>
    <property type="match status" value="1"/>
</dbReference>
<proteinExistence type="inferred from homology"/>
<dbReference type="GO" id="GO:0006351">
    <property type="term" value="P:DNA-templated transcription"/>
    <property type="evidence" value="ECO:0007669"/>
    <property type="project" value="TreeGrafter"/>
</dbReference>
<dbReference type="InterPro" id="IPR000847">
    <property type="entry name" value="LysR_HTH_N"/>
</dbReference>
<protein>
    <submittedName>
        <fullName evidence="6">LysR family transcriptional regulator</fullName>
    </submittedName>
</protein>
<dbReference type="EMBL" id="DWZD01000018">
    <property type="protein sequence ID" value="HJA78482.1"/>
    <property type="molecule type" value="Genomic_DNA"/>
</dbReference>